<protein>
    <submittedName>
        <fullName evidence="2">Lysophospholipase</fullName>
    </submittedName>
</protein>
<evidence type="ECO:0000313" key="3">
    <source>
        <dbReference type="Proteomes" id="UP000278351"/>
    </source>
</evidence>
<evidence type="ECO:0000313" key="2">
    <source>
        <dbReference type="EMBL" id="RPE08312.1"/>
    </source>
</evidence>
<dbReference type="EMBL" id="RPDH01000002">
    <property type="protein sequence ID" value="RPE08312.1"/>
    <property type="molecule type" value="Genomic_DNA"/>
</dbReference>
<dbReference type="PANTHER" id="PTHR11614">
    <property type="entry name" value="PHOSPHOLIPASE-RELATED"/>
    <property type="match status" value="1"/>
</dbReference>
<sequence length="303" mass="33885">MKALWIIPSPSQQKRRNVVLQSMTVSDFNWEFAGTHFHGMQWRPEKFGSLFIIIHGIGEHVGRYTHVARFFAEEGYLVAGIDHYGHGKSDGKPGASKTLDEIFDYVDAFIGHMQHVYRMPVVLYGHSMGGGILTGFLLHRHPRVKAAIISAPALIVARNPNALLRGVLGIGAALFPHLRIAQGLDIHKISHDPAEIEKFTADPLRHDKASLRLLHLLVSNGRWCLEHAGRLQVPALLLHGDADEFTSVAGSRTFAERAPKQLLTYKEWKGFYHEMHNEPEKMQVLQFMAGWLSHLPGAAPPVT</sequence>
<evidence type="ECO:0000259" key="1">
    <source>
        <dbReference type="Pfam" id="PF12146"/>
    </source>
</evidence>
<gene>
    <name evidence="2" type="ORF">EGT74_14745</name>
</gene>
<dbReference type="InterPro" id="IPR051044">
    <property type="entry name" value="MAG_DAG_Lipase"/>
</dbReference>
<name>A0A3N4PHZ3_9BACT</name>
<keyword evidence="3" id="KW-1185">Reference proteome</keyword>
<dbReference type="Pfam" id="PF12146">
    <property type="entry name" value="Hydrolase_4"/>
    <property type="match status" value="1"/>
</dbReference>
<accession>A0A3N4PHZ3</accession>
<dbReference type="Gene3D" id="3.40.50.1820">
    <property type="entry name" value="alpha/beta hydrolase"/>
    <property type="match status" value="1"/>
</dbReference>
<reference evidence="2 3" key="1">
    <citation type="submission" date="2018-11" db="EMBL/GenBank/DDBJ databases">
        <title>Chitinophaga lutea sp.nov., isolate from arsenic contaminated soil.</title>
        <authorList>
            <person name="Zong Y."/>
        </authorList>
    </citation>
    <scope>NUCLEOTIDE SEQUENCE [LARGE SCALE GENOMIC DNA]</scope>
    <source>
        <strain evidence="2 3">ZY74</strain>
    </source>
</reference>
<comment type="caution">
    <text evidence="2">The sequence shown here is derived from an EMBL/GenBank/DDBJ whole genome shotgun (WGS) entry which is preliminary data.</text>
</comment>
<dbReference type="AlphaFoldDB" id="A0A3N4PHZ3"/>
<dbReference type="InterPro" id="IPR022742">
    <property type="entry name" value="Hydrolase_4"/>
</dbReference>
<organism evidence="2 3">
    <name type="scientific">Chitinophaga lutea</name>
    <dbReference type="NCBI Taxonomy" id="2488634"/>
    <lineage>
        <taxon>Bacteria</taxon>
        <taxon>Pseudomonadati</taxon>
        <taxon>Bacteroidota</taxon>
        <taxon>Chitinophagia</taxon>
        <taxon>Chitinophagales</taxon>
        <taxon>Chitinophagaceae</taxon>
        <taxon>Chitinophaga</taxon>
    </lineage>
</organism>
<proteinExistence type="predicted"/>
<dbReference type="SUPFAM" id="SSF53474">
    <property type="entry name" value="alpha/beta-Hydrolases"/>
    <property type="match status" value="1"/>
</dbReference>
<dbReference type="PRINTS" id="PR00111">
    <property type="entry name" value="ABHYDROLASE"/>
</dbReference>
<dbReference type="InterPro" id="IPR029058">
    <property type="entry name" value="AB_hydrolase_fold"/>
</dbReference>
<dbReference type="InterPro" id="IPR000073">
    <property type="entry name" value="AB_hydrolase_1"/>
</dbReference>
<feature type="domain" description="Serine aminopeptidase S33" evidence="1">
    <location>
        <begin position="51"/>
        <end position="280"/>
    </location>
</feature>
<dbReference type="Proteomes" id="UP000278351">
    <property type="component" value="Unassembled WGS sequence"/>
</dbReference>